<evidence type="ECO:0000313" key="10">
    <source>
        <dbReference type="EMBL" id="MEX0468432.1"/>
    </source>
</evidence>
<dbReference type="Gene3D" id="3.30.70.260">
    <property type="match status" value="1"/>
</dbReference>
<evidence type="ECO:0000256" key="7">
    <source>
        <dbReference type="SAM" id="MobiDB-lite"/>
    </source>
</evidence>
<dbReference type="NCBIfam" id="TIGR01222">
    <property type="entry name" value="minC"/>
    <property type="match status" value="1"/>
</dbReference>
<keyword evidence="4 6" id="KW-0131">Cell cycle</keyword>
<dbReference type="Pfam" id="PF05209">
    <property type="entry name" value="MinC_N"/>
    <property type="match status" value="1"/>
</dbReference>
<comment type="caution">
    <text evidence="10">The sequence shown here is derived from an EMBL/GenBank/DDBJ whole genome shotgun (WGS) entry which is preliminary data.</text>
</comment>
<evidence type="ECO:0000259" key="9">
    <source>
        <dbReference type="Pfam" id="PF05209"/>
    </source>
</evidence>
<evidence type="ECO:0000256" key="5">
    <source>
        <dbReference type="ARBA" id="ARBA00025606"/>
    </source>
</evidence>
<dbReference type="Gene3D" id="2.160.20.70">
    <property type="match status" value="1"/>
</dbReference>
<name>A0ABV3T9X1_9GAMM</name>
<accession>A0ABV3T9X1</accession>
<dbReference type="PANTHER" id="PTHR34108">
    <property type="entry name" value="SEPTUM SITE-DETERMINING PROTEIN MINC"/>
    <property type="match status" value="1"/>
</dbReference>
<gene>
    <name evidence="6 10" type="primary">minC</name>
    <name evidence="10" type="ORF">V6X73_01600</name>
</gene>
<feature type="region of interest" description="Disordered" evidence="7">
    <location>
        <begin position="99"/>
        <end position="140"/>
    </location>
</feature>
<evidence type="ECO:0000256" key="4">
    <source>
        <dbReference type="ARBA" id="ARBA00023306"/>
    </source>
</evidence>
<dbReference type="PANTHER" id="PTHR34108:SF1">
    <property type="entry name" value="SEPTUM SITE-DETERMINING PROTEIN MINC"/>
    <property type="match status" value="1"/>
</dbReference>
<dbReference type="EMBL" id="JBAKFM010000001">
    <property type="protein sequence ID" value="MEX0468432.1"/>
    <property type="molecule type" value="Genomic_DNA"/>
</dbReference>
<dbReference type="SUPFAM" id="SSF63848">
    <property type="entry name" value="Cell-division inhibitor MinC, C-terminal domain"/>
    <property type="match status" value="1"/>
</dbReference>
<evidence type="ECO:0000256" key="2">
    <source>
        <dbReference type="ARBA" id="ARBA00022618"/>
    </source>
</evidence>
<dbReference type="RefSeq" id="WP_367958065.1">
    <property type="nucleotide sequence ID" value="NZ_JBAKFH010000003.1"/>
</dbReference>
<protein>
    <recommendedName>
        <fullName evidence="6">Probable septum site-determining protein MinC</fullName>
    </recommendedName>
</protein>
<keyword evidence="2 6" id="KW-0132">Cell division</keyword>
<feature type="domain" description="Septum formation inhibitor MinC N-terminal" evidence="9">
    <location>
        <begin position="7"/>
        <end position="76"/>
    </location>
</feature>
<comment type="similarity">
    <text evidence="1 6">Belongs to the MinC family.</text>
</comment>
<dbReference type="InterPro" id="IPR007874">
    <property type="entry name" value="MinC_N"/>
</dbReference>
<keyword evidence="3 6" id="KW-0717">Septation</keyword>
<dbReference type="Pfam" id="PF03775">
    <property type="entry name" value="MinC_C"/>
    <property type="match status" value="1"/>
</dbReference>
<organism evidence="10 11">
    <name type="scientific">Spiribacter pallidus</name>
    <dbReference type="NCBI Taxonomy" id="1987936"/>
    <lineage>
        <taxon>Bacteria</taxon>
        <taxon>Pseudomonadati</taxon>
        <taxon>Pseudomonadota</taxon>
        <taxon>Gammaproteobacteria</taxon>
        <taxon>Chromatiales</taxon>
        <taxon>Ectothiorhodospiraceae</taxon>
        <taxon>Spiribacter</taxon>
    </lineage>
</organism>
<evidence type="ECO:0000313" key="11">
    <source>
        <dbReference type="Proteomes" id="UP001556709"/>
    </source>
</evidence>
<keyword evidence="11" id="KW-1185">Reference proteome</keyword>
<evidence type="ECO:0000259" key="8">
    <source>
        <dbReference type="Pfam" id="PF03775"/>
    </source>
</evidence>
<evidence type="ECO:0000256" key="1">
    <source>
        <dbReference type="ARBA" id="ARBA00006291"/>
    </source>
</evidence>
<reference evidence="10 11" key="1">
    <citation type="submission" date="2024-02" db="EMBL/GenBank/DDBJ databases">
        <title>New especies of Spiribacter isolated from saline water.</title>
        <authorList>
            <person name="Leon M.J."/>
            <person name="De La Haba R."/>
            <person name="Sanchez-Porro C."/>
            <person name="Ventosa A."/>
        </authorList>
    </citation>
    <scope>NUCLEOTIDE SEQUENCE [LARGE SCALE GENOMIC DNA]</scope>
    <source>
        <strain evidence="11">ag22IC6-390</strain>
    </source>
</reference>
<evidence type="ECO:0000256" key="6">
    <source>
        <dbReference type="HAMAP-Rule" id="MF_00267"/>
    </source>
</evidence>
<feature type="domain" description="Septum formation inhibitor MinC C-terminal" evidence="8">
    <location>
        <begin position="134"/>
        <end position="234"/>
    </location>
</feature>
<evidence type="ECO:0000256" key="3">
    <source>
        <dbReference type="ARBA" id="ARBA00023210"/>
    </source>
</evidence>
<proteinExistence type="inferred from homology"/>
<sequence>MSTTEAFTLKGRMATLSVLEIIDPGRLFDQLDQRLGQVPGFFDGMPLVVMPGPGVDFSQEAFAALIDGLRERGLLPVAGSGVPAAVAAAAGLGVMRNPAGHERAEKPSPANNGAATGQPPAGGRDNPRGPARRVDQPVRSGQQIYARGGDLVVTAPVSAGAEVMADGHVHIYGALRGRALAGVQGDRDARIFCQSLEAELVAVAGQYRLSEQLPGRLRGKPAMMGLQQDELQVEAL</sequence>
<dbReference type="InterPro" id="IPR036145">
    <property type="entry name" value="MinC_C_sf"/>
</dbReference>
<comment type="subunit">
    <text evidence="6">Interacts with MinD and FtsZ.</text>
</comment>
<comment type="function">
    <text evidence="5 6">Cell division inhibitor that blocks the formation of polar Z ring septums. Rapidly oscillates between the poles of the cell to destabilize FtsZ filaments that have formed before they mature into polar Z rings. Prevents FtsZ polymerization.</text>
</comment>
<dbReference type="InterPro" id="IPR013033">
    <property type="entry name" value="MinC"/>
</dbReference>
<dbReference type="InterPro" id="IPR005526">
    <property type="entry name" value="Septum_form_inhib_MinC_C"/>
</dbReference>
<dbReference type="Proteomes" id="UP001556709">
    <property type="component" value="Unassembled WGS sequence"/>
</dbReference>
<dbReference type="InterPro" id="IPR016098">
    <property type="entry name" value="CAP/MinC_C"/>
</dbReference>
<dbReference type="HAMAP" id="MF_00267">
    <property type="entry name" value="MinC"/>
    <property type="match status" value="1"/>
</dbReference>